<dbReference type="PANTHER" id="PTHR20961">
    <property type="entry name" value="GLYCOSYLTRANSFERASE"/>
    <property type="match status" value="1"/>
</dbReference>
<gene>
    <name evidence="5" type="ORF">RSSM_02787</name>
</gene>
<protein>
    <submittedName>
        <fullName evidence="5">TPR repeat-containing protein</fullName>
    </submittedName>
</protein>
<dbReference type="InterPro" id="IPR007657">
    <property type="entry name" value="Glycosyltransferase_61"/>
</dbReference>
<evidence type="ECO:0000256" key="3">
    <source>
        <dbReference type="ARBA" id="ARBA00023180"/>
    </source>
</evidence>
<dbReference type="PATRIC" id="fig|1263870.3.peg.2961"/>
<evidence type="ECO:0000256" key="1">
    <source>
        <dbReference type="ARBA" id="ARBA00022676"/>
    </source>
</evidence>
<keyword evidence="1" id="KW-0328">Glycosyltransferase</keyword>
<feature type="domain" description="Glycosyltransferase 61 catalytic" evidence="4">
    <location>
        <begin position="165"/>
        <end position="333"/>
    </location>
</feature>
<keyword evidence="3" id="KW-0325">Glycoprotein</keyword>
<dbReference type="InterPro" id="IPR049625">
    <property type="entry name" value="Glyco_transf_61_cat"/>
</dbReference>
<dbReference type="EMBL" id="ANOH01000197">
    <property type="protein sequence ID" value="EMI55771.1"/>
    <property type="molecule type" value="Genomic_DNA"/>
</dbReference>
<dbReference type="GO" id="GO:0016757">
    <property type="term" value="F:glycosyltransferase activity"/>
    <property type="evidence" value="ECO:0007669"/>
    <property type="project" value="UniProtKB-KW"/>
</dbReference>
<sequence length="394" mass="45402">MDIASHNRKLFHVGKYVFAPETLLPFRRGEPKQYNFMTIDQLRDRFPDRVEVHNLDNFPEQNRPLVGQPEGKAPVSYRADHPRSFVATIDGGCCHGRNCDWVGLESHYLQELRYIAGRLHAKDFSHGYLDPRFLRRLLTTPRRLPRPTHLRGTVVVLNKVASHNYFHWLSEVLPRIELVKRAGLLSADAYIVDCHKSFQLQSLELLGIPLQKIIQPHEGLLIQAERLVVPSFYSADSRRRLGPLMKSTIGLQDADHQEFNKRKVYISRRHSNNRILQNDAEVSRFLDKHDFETHHLEQYSLEKQIRLLHQTGTVIGLHGAGLTNVLFSPGSAEVLEIRPERCNRTCFSELADDLGHRHEIVNATQPKRRGPIHCKLSDLEEALERITHPVRKAA</sequence>
<evidence type="ECO:0000256" key="2">
    <source>
        <dbReference type="ARBA" id="ARBA00022679"/>
    </source>
</evidence>
<keyword evidence="6" id="KW-1185">Reference proteome</keyword>
<dbReference type="Proteomes" id="UP000011885">
    <property type="component" value="Unassembled WGS sequence"/>
</dbReference>
<evidence type="ECO:0000313" key="5">
    <source>
        <dbReference type="EMBL" id="EMI55771.1"/>
    </source>
</evidence>
<reference evidence="5 6" key="1">
    <citation type="journal article" date="2013" name="Mar. Genomics">
        <title>Expression of sulfatases in Rhodopirellula baltica and the diversity of sulfatases in the genus Rhodopirellula.</title>
        <authorList>
            <person name="Wegner C.E."/>
            <person name="Richter-Heitmann T."/>
            <person name="Klindworth A."/>
            <person name="Klockow C."/>
            <person name="Richter M."/>
            <person name="Achstetter T."/>
            <person name="Glockner F.O."/>
            <person name="Harder J."/>
        </authorList>
    </citation>
    <scope>NUCLEOTIDE SEQUENCE [LARGE SCALE GENOMIC DNA]</scope>
    <source>
        <strain evidence="5 6">SM41</strain>
    </source>
</reference>
<name>M5UD45_9BACT</name>
<evidence type="ECO:0000313" key="6">
    <source>
        <dbReference type="Proteomes" id="UP000011885"/>
    </source>
</evidence>
<evidence type="ECO:0000259" key="4">
    <source>
        <dbReference type="Pfam" id="PF04577"/>
    </source>
</evidence>
<proteinExistence type="predicted"/>
<dbReference type="OrthoDB" id="288504at2"/>
<dbReference type="AlphaFoldDB" id="M5UD45"/>
<dbReference type="RefSeq" id="WP_008679047.1">
    <property type="nucleotide sequence ID" value="NZ_ANOH01000197.1"/>
</dbReference>
<comment type="caution">
    <text evidence="5">The sequence shown here is derived from an EMBL/GenBank/DDBJ whole genome shotgun (WGS) entry which is preliminary data.</text>
</comment>
<organism evidence="5 6">
    <name type="scientific">Rhodopirellula sallentina SM41</name>
    <dbReference type="NCBI Taxonomy" id="1263870"/>
    <lineage>
        <taxon>Bacteria</taxon>
        <taxon>Pseudomonadati</taxon>
        <taxon>Planctomycetota</taxon>
        <taxon>Planctomycetia</taxon>
        <taxon>Pirellulales</taxon>
        <taxon>Pirellulaceae</taxon>
        <taxon>Rhodopirellula</taxon>
    </lineage>
</organism>
<dbReference type="Pfam" id="PF04577">
    <property type="entry name" value="Glyco_transf_61"/>
    <property type="match status" value="1"/>
</dbReference>
<accession>M5UD45</accession>
<keyword evidence="2" id="KW-0808">Transferase</keyword>